<sequence length="95" mass="11074">MQSCVLTGMYPIERYMKILKQEAIMFCTCYMSTAECMRVLKSHHEGRYGGKDTRGAKILNDAIYETIKWLTHGPNFDVICWSEYDINKFSFNTKA</sequence>
<evidence type="ECO:0000313" key="2">
    <source>
        <dbReference type="Proteomes" id="UP000257109"/>
    </source>
</evidence>
<name>A0A371FFQ7_MUCPR</name>
<proteinExistence type="predicted"/>
<reference evidence="1" key="1">
    <citation type="submission" date="2018-05" db="EMBL/GenBank/DDBJ databases">
        <title>Draft genome of Mucuna pruriens seed.</title>
        <authorList>
            <person name="Nnadi N.E."/>
            <person name="Vos R."/>
            <person name="Hasami M.H."/>
            <person name="Devisetty U.K."/>
            <person name="Aguiy J.C."/>
        </authorList>
    </citation>
    <scope>NUCLEOTIDE SEQUENCE [LARGE SCALE GENOMIC DNA]</scope>
    <source>
        <strain evidence="1">JCA_2017</strain>
    </source>
</reference>
<comment type="caution">
    <text evidence="1">The sequence shown here is derived from an EMBL/GenBank/DDBJ whole genome shotgun (WGS) entry which is preliminary data.</text>
</comment>
<dbReference type="EMBL" id="QJKJ01009295">
    <property type="protein sequence ID" value="RDX77070.1"/>
    <property type="molecule type" value="Genomic_DNA"/>
</dbReference>
<feature type="non-terminal residue" evidence="1">
    <location>
        <position position="1"/>
    </location>
</feature>
<evidence type="ECO:0000313" key="1">
    <source>
        <dbReference type="EMBL" id="RDX77070.1"/>
    </source>
</evidence>
<dbReference type="Proteomes" id="UP000257109">
    <property type="component" value="Unassembled WGS sequence"/>
</dbReference>
<dbReference type="OrthoDB" id="1931794at2759"/>
<organism evidence="1 2">
    <name type="scientific">Mucuna pruriens</name>
    <name type="common">Velvet bean</name>
    <name type="synonym">Dolichos pruriens</name>
    <dbReference type="NCBI Taxonomy" id="157652"/>
    <lineage>
        <taxon>Eukaryota</taxon>
        <taxon>Viridiplantae</taxon>
        <taxon>Streptophyta</taxon>
        <taxon>Embryophyta</taxon>
        <taxon>Tracheophyta</taxon>
        <taxon>Spermatophyta</taxon>
        <taxon>Magnoliopsida</taxon>
        <taxon>eudicotyledons</taxon>
        <taxon>Gunneridae</taxon>
        <taxon>Pentapetalae</taxon>
        <taxon>rosids</taxon>
        <taxon>fabids</taxon>
        <taxon>Fabales</taxon>
        <taxon>Fabaceae</taxon>
        <taxon>Papilionoideae</taxon>
        <taxon>50 kb inversion clade</taxon>
        <taxon>NPAAA clade</taxon>
        <taxon>indigoferoid/millettioid clade</taxon>
        <taxon>Phaseoleae</taxon>
        <taxon>Mucuna</taxon>
    </lineage>
</organism>
<gene>
    <name evidence="1" type="ORF">CR513_42870</name>
</gene>
<keyword evidence="2" id="KW-1185">Reference proteome</keyword>
<protein>
    <submittedName>
        <fullName evidence="1">Uncharacterized protein</fullName>
    </submittedName>
</protein>
<dbReference type="AlphaFoldDB" id="A0A371FFQ7"/>
<accession>A0A371FFQ7</accession>